<comment type="subcellular location">
    <subcellularLocation>
        <location evidence="1">Mitochondrion membrane</location>
        <topology evidence="1">Multi-pass membrane protein</topology>
    </subcellularLocation>
</comment>
<feature type="transmembrane region" description="Helical" evidence="11">
    <location>
        <begin position="85"/>
        <end position="107"/>
    </location>
</feature>
<comment type="similarity">
    <text evidence="2 10">Belongs to the mitochondrial carrier (TC 2.A.29) family.</text>
</comment>
<proteinExistence type="inferred from homology"/>
<evidence type="ECO:0000313" key="12">
    <source>
        <dbReference type="EMBL" id="KAF7782564.1"/>
    </source>
</evidence>
<dbReference type="Proteomes" id="UP000629468">
    <property type="component" value="Unassembled WGS sequence"/>
</dbReference>
<feature type="repeat" description="Solcar" evidence="9">
    <location>
        <begin position="24"/>
        <end position="113"/>
    </location>
</feature>
<feature type="transmembrane region" description="Helical" evidence="11">
    <location>
        <begin position="383"/>
        <end position="405"/>
    </location>
</feature>
<dbReference type="EMBL" id="JABXXO010000003">
    <property type="protein sequence ID" value="KAF7782564.1"/>
    <property type="molecule type" value="Genomic_DNA"/>
</dbReference>
<name>A0A8H7KJH6_AGABI</name>
<evidence type="ECO:0000256" key="5">
    <source>
        <dbReference type="ARBA" id="ARBA00022737"/>
    </source>
</evidence>
<evidence type="ECO:0000256" key="11">
    <source>
        <dbReference type="SAM" id="Phobius"/>
    </source>
</evidence>
<dbReference type="PANTHER" id="PTHR45624:SF31">
    <property type="entry name" value="MITOCHONDRIAL ORNITHINE TRANSPORTER 1"/>
    <property type="match status" value="1"/>
</dbReference>
<keyword evidence="4 9" id="KW-0812">Transmembrane</keyword>
<sequence length="412" mass="45241">MKDDAQWDEARNNWFGSPVRDACKEIAIGSAAGMVAELFEFPFDLAKVRLQAQVLSFTDKGSGFAYYGPLHCLYRTGKEEGLRGLYRGLSMPLVGSMVHTAGLFLAYSSFQNAIRNINYEDPSQKQLTIPEVGIAATGAGFLTSFILTPIELVKCKMQIQMMDSYPREVRSNLKPSFVYTSISESFFSSAPIPALVTASEGICGTSSLRRLTTDTSHTILSSLHKPSYPNVHTNTPLVKPPGALSIIQGILRDNGLKGFWLGQTGTLLRDTGGTAAWFMIKEIVADVLRNRKHRKQQTTFDCDEYVPHRAEFTEDILLWESALAGAVAGGASTLFLYPADTVKSAIQTEEELRPSLRTCQALRPATFWRTASRMYRACGVSGFYAGCGMTVATSILSSGLIFVIYDGLKWAI</sequence>
<feature type="repeat" description="Solcar" evidence="9">
    <location>
        <begin position="316"/>
        <end position="411"/>
    </location>
</feature>
<dbReference type="PANTHER" id="PTHR45624">
    <property type="entry name" value="MITOCHONDRIAL BASIC AMINO ACIDS TRANSPORTER-RELATED"/>
    <property type="match status" value="1"/>
</dbReference>
<dbReference type="PROSITE" id="PS50920">
    <property type="entry name" value="SOLCAR"/>
    <property type="match status" value="3"/>
</dbReference>
<evidence type="ECO:0000256" key="6">
    <source>
        <dbReference type="ARBA" id="ARBA00022989"/>
    </source>
</evidence>
<organism evidence="12 13">
    <name type="scientific">Agaricus bisporus var. burnettii</name>
    <dbReference type="NCBI Taxonomy" id="192524"/>
    <lineage>
        <taxon>Eukaryota</taxon>
        <taxon>Fungi</taxon>
        <taxon>Dikarya</taxon>
        <taxon>Basidiomycota</taxon>
        <taxon>Agaricomycotina</taxon>
        <taxon>Agaricomycetes</taxon>
        <taxon>Agaricomycetidae</taxon>
        <taxon>Agaricales</taxon>
        <taxon>Agaricineae</taxon>
        <taxon>Agaricaceae</taxon>
        <taxon>Agaricus</taxon>
    </lineage>
</organism>
<keyword evidence="8 9" id="KW-0472">Membrane</keyword>
<comment type="caution">
    <text evidence="12">The sequence shown here is derived from an EMBL/GenBank/DDBJ whole genome shotgun (WGS) entry which is preliminary data.</text>
</comment>
<dbReference type="GO" id="GO:0000064">
    <property type="term" value="F:L-ornithine transmembrane transporter activity"/>
    <property type="evidence" value="ECO:0007669"/>
    <property type="project" value="TreeGrafter"/>
</dbReference>
<dbReference type="Gene3D" id="1.50.40.10">
    <property type="entry name" value="Mitochondrial carrier domain"/>
    <property type="match status" value="2"/>
</dbReference>
<evidence type="ECO:0000256" key="7">
    <source>
        <dbReference type="ARBA" id="ARBA00023128"/>
    </source>
</evidence>
<dbReference type="SUPFAM" id="SSF103506">
    <property type="entry name" value="Mitochondrial carrier"/>
    <property type="match status" value="1"/>
</dbReference>
<keyword evidence="5" id="KW-0677">Repeat</keyword>
<evidence type="ECO:0000256" key="1">
    <source>
        <dbReference type="ARBA" id="ARBA00004225"/>
    </source>
</evidence>
<protein>
    <submittedName>
        <fullName evidence="12">Uncharacterized protein</fullName>
    </submittedName>
</protein>
<evidence type="ECO:0000256" key="8">
    <source>
        <dbReference type="ARBA" id="ARBA00023136"/>
    </source>
</evidence>
<feature type="transmembrane region" description="Helical" evidence="11">
    <location>
        <begin position="127"/>
        <end position="153"/>
    </location>
</feature>
<accession>A0A8H7KJH6</accession>
<evidence type="ECO:0000256" key="3">
    <source>
        <dbReference type="ARBA" id="ARBA00022448"/>
    </source>
</evidence>
<gene>
    <name evidence="12" type="ORF">Agabi119p4_1940</name>
</gene>
<evidence type="ECO:0000256" key="2">
    <source>
        <dbReference type="ARBA" id="ARBA00006375"/>
    </source>
</evidence>
<reference evidence="12 13" key="1">
    <citation type="journal article" name="Sci. Rep.">
        <title>Telomere-to-telomere assembled and centromere annotated genomes of the two main subspecies of the button mushroom Agaricus bisporus reveal especially polymorphic chromosome ends.</title>
        <authorList>
            <person name="Sonnenberg A.S.M."/>
            <person name="Sedaghat-Telgerd N."/>
            <person name="Lavrijssen B."/>
            <person name="Ohm R.A."/>
            <person name="Hendrickx P.M."/>
            <person name="Scholtmeijer K."/>
            <person name="Baars J.J.P."/>
            <person name="van Peer A."/>
        </authorList>
    </citation>
    <scope>NUCLEOTIDE SEQUENCE [LARGE SCALE GENOMIC DNA]</scope>
    <source>
        <strain evidence="12 13">H119_p4</strain>
    </source>
</reference>
<evidence type="ECO:0000256" key="4">
    <source>
        <dbReference type="ARBA" id="ARBA00022692"/>
    </source>
</evidence>
<dbReference type="InterPro" id="IPR018108">
    <property type="entry name" value="MCP_transmembrane"/>
</dbReference>
<dbReference type="Pfam" id="PF00153">
    <property type="entry name" value="Mito_carr"/>
    <property type="match status" value="4"/>
</dbReference>
<dbReference type="AlphaFoldDB" id="A0A8H7KJH6"/>
<evidence type="ECO:0000256" key="9">
    <source>
        <dbReference type="PROSITE-ProRule" id="PRU00282"/>
    </source>
</evidence>
<evidence type="ECO:0000256" key="10">
    <source>
        <dbReference type="RuleBase" id="RU000488"/>
    </source>
</evidence>
<dbReference type="GO" id="GO:0031966">
    <property type="term" value="C:mitochondrial membrane"/>
    <property type="evidence" value="ECO:0007669"/>
    <property type="project" value="UniProtKB-SubCell"/>
</dbReference>
<keyword evidence="6 11" id="KW-1133">Transmembrane helix</keyword>
<dbReference type="InterPro" id="IPR023395">
    <property type="entry name" value="MCP_dom_sf"/>
</dbReference>
<keyword evidence="3 10" id="KW-0813">Transport</keyword>
<evidence type="ECO:0000313" key="13">
    <source>
        <dbReference type="Proteomes" id="UP000629468"/>
    </source>
</evidence>
<dbReference type="InterPro" id="IPR050567">
    <property type="entry name" value="Mitochondrial_Carrier"/>
</dbReference>
<dbReference type="GO" id="GO:1990575">
    <property type="term" value="P:mitochondrial L-ornithine transmembrane transport"/>
    <property type="evidence" value="ECO:0007669"/>
    <property type="project" value="TreeGrafter"/>
</dbReference>
<keyword evidence="7" id="KW-0496">Mitochondrion</keyword>
<feature type="repeat" description="Solcar" evidence="9">
    <location>
        <begin position="127"/>
        <end position="287"/>
    </location>
</feature>